<dbReference type="InterPro" id="IPR007404">
    <property type="entry name" value="YdjM-like"/>
</dbReference>
<reference evidence="2" key="1">
    <citation type="submission" date="2021-04" db="EMBL/GenBank/DDBJ databases">
        <title>Genome based classification of Actinospica acidithermotolerans sp. nov., an actinobacterium isolated from an Indonesian hot spring.</title>
        <authorList>
            <person name="Kusuma A.B."/>
            <person name="Putra K.E."/>
            <person name="Nafisah S."/>
            <person name="Loh J."/>
            <person name="Nouioui I."/>
            <person name="Goodfellow M."/>
        </authorList>
    </citation>
    <scope>NUCLEOTIDE SEQUENCE</scope>
    <source>
        <strain evidence="2">MGRD01-02</strain>
    </source>
</reference>
<dbReference type="PANTHER" id="PTHR35531:SF1">
    <property type="entry name" value="INNER MEMBRANE PROTEIN YBCI-RELATED"/>
    <property type="match status" value="1"/>
</dbReference>
<feature type="transmembrane region" description="Helical" evidence="1">
    <location>
        <begin position="128"/>
        <end position="146"/>
    </location>
</feature>
<dbReference type="PANTHER" id="PTHR35531">
    <property type="entry name" value="INNER MEMBRANE PROTEIN YBCI-RELATED"/>
    <property type="match status" value="1"/>
</dbReference>
<dbReference type="Proteomes" id="UP000676325">
    <property type="component" value="Unassembled WGS sequence"/>
</dbReference>
<evidence type="ECO:0000313" key="3">
    <source>
        <dbReference type="Proteomes" id="UP000676325"/>
    </source>
</evidence>
<dbReference type="InterPro" id="IPR016956">
    <property type="entry name" value="YdjM"/>
</dbReference>
<keyword evidence="3" id="KW-1185">Reference proteome</keyword>
<sequence length="225" mass="23093">MMGRSHSLSGTTAWSAAGALAPTLAHARLGTPVLVAGLLSTAGASLLPDLDHPGGTIANTFGPVSRAVAHTVHRISGGHREATHSMLFAALAFSASSAAIRYGHAGAGLAVLFLLYAFGFRALRMPRGIVIATAAAATVGAGFALHGDYGWLPYSVGAGVLTHLAGDCLTRQGCPLLWPIPARFRIPVIQRTGNAVENWAFAPAFALATAALLAPHVWTSLHAAH</sequence>
<keyword evidence="1" id="KW-1133">Transmembrane helix</keyword>
<keyword evidence="1" id="KW-0472">Membrane</keyword>
<keyword evidence="1" id="KW-0812">Transmembrane</keyword>
<dbReference type="Pfam" id="PF04307">
    <property type="entry name" value="YdjM"/>
    <property type="match status" value="1"/>
</dbReference>
<gene>
    <name evidence="2" type="ORF">KDK95_27955</name>
</gene>
<evidence type="ECO:0000313" key="2">
    <source>
        <dbReference type="EMBL" id="MBR7830170.1"/>
    </source>
</evidence>
<protein>
    <submittedName>
        <fullName evidence="2">Metal-dependent hydrolase</fullName>
    </submittedName>
</protein>
<dbReference type="RefSeq" id="WP_212521299.1">
    <property type="nucleotide sequence ID" value="NZ_JAGSOH010000118.1"/>
</dbReference>
<dbReference type="PIRSF" id="PIRSF030780">
    <property type="entry name" value="Md_memb_hyd_prd"/>
    <property type="match status" value="1"/>
</dbReference>
<dbReference type="GO" id="GO:0016787">
    <property type="term" value="F:hydrolase activity"/>
    <property type="evidence" value="ECO:0007669"/>
    <property type="project" value="UniProtKB-KW"/>
</dbReference>
<feature type="transmembrane region" description="Helical" evidence="1">
    <location>
        <begin position="199"/>
        <end position="218"/>
    </location>
</feature>
<comment type="caution">
    <text evidence="2">The sequence shown here is derived from an EMBL/GenBank/DDBJ whole genome shotgun (WGS) entry which is preliminary data.</text>
</comment>
<dbReference type="AlphaFoldDB" id="A0A941EGG7"/>
<accession>A0A941EGG7</accession>
<name>A0A941EGG7_9ACTN</name>
<evidence type="ECO:0000256" key="1">
    <source>
        <dbReference type="SAM" id="Phobius"/>
    </source>
</evidence>
<feature type="transmembrane region" description="Helical" evidence="1">
    <location>
        <begin position="86"/>
        <end position="116"/>
    </location>
</feature>
<keyword evidence="2" id="KW-0378">Hydrolase</keyword>
<dbReference type="EMBL" id="JAGSOH010000118">
    <property type="protein sequence ID" value="MBR7830170.1"/>
    <property type="molecule type" value="Genomic_DNA"/>
</dbReference>
<proteinExistence type="predicted"/>
<organism evidence="2 3">
    <name type="scientific">Actinospica acidithermotolerans</name>
    <dbReference type="NCBI Taxonomy" id="2828514"/>
    <lineage>
        <taxon>Bacteria</taxon>
        <taxon>Bacillati</taxon>
        <taxon>Actinomycetota</taxon>
        <taxon>Actinomycetes</taxon>
        <taxon>Catenulisporales</taxon>
        <taxon>Actinospicaceae</taxon>
        <taxon>Actinospica</taxon>
    </lineage>
</organism>